<evidence type="ECO:0000313" key="4">
    <source>
        <dbReference type="Proteomes" id="UP000053244"/>
    </source>
</evidence>
<organism evidence="3 4">
    <name type="scientific">Actinoplanes awajinensis subsp. mycoplanecinus</name>
    <dbReference type="NCBI Taxonomy" id="135947"/>
    <lineage>
        <taxon>Bacteria</taxon>
        <taxon>Bacillati</taxon>
        <taxon>Actinomycetota</taxon>
        <taxon>Actinomycetes</taxon>
        <taxon>Micromonosporales</taxon>
        <taxon>Micromonosporaceae</taxon>
        <taxon>Actinoplanes</taxon>
    </lineage>
</organism>
<dbReference type="AlphaFoldDB" id="A0A0X3V5S7"/>
<dbReference type="Pfam" id="PF13349">
    <property type="entry name" value="DUF4097"/>
    <property type="match status" value="1"/>
</dbReference>
<dbReference type="Gene3D" id="2.160.20.120">
    <property type="match status" value="1"/>
</dbReference>
<evidence type="ECO:0000259" key="2">
    <source>
        <dbReference type="Pfam" id="PF13349"/>
    </source>
</evidence>
<dbReference type="EMBL" id="LLZH01000046">
    <property type="protein sequence ID" value="KUL39572.1"/>
    <property type="molecule type" value="Genomic_DNA"/>
</dbReference>
<dbReference type="RefSeq" id="WP_067687093.1">
    <property type="nucleotide sequence ID" value="NZ_LLZH01000046.1"/>
</dbReference>
<name>A0A0X3V5S7_9ACTN</name>
<dbReference type="PANTHER" id="PTHR34094:SF1">
    <property type="entry name" value="PROTEIN FAM185A"/>
    <property type="match status" value="1"/>
</dbReference>
<evidence type="ECO:0000313" key="3">
    <source>
        <dbReference type="EMBL" id="KUL39572.1"/>
    </source>
</evidence>
<proteinExistence type="predicted"/>
<evidence type="ECO:0000256" key="1">
    <source>
        <dbReference type="SAM" id="MobiDB-lite"/>
    </source>
</evidence>
<comment type="caution">
    <text evidence="3">The sequence shown here is derived from an EMBL/GenBank/DDBJ whole genome shotgun (WGS) entry which is preliminary data.</text>
</comment>
<dbReference type="InterPro" id="IPR025164">
    <property type="entry name" value="Toastrack_DUF4097"/>
</dbReference>
<dbReference type="Proteomes" id="UP000053244">
    <property type="component" value="Unassembled WGS sequence"/>
</dbReference>
<keyword evidence="4" id="KW-1185">Reference proteome</keyword>
<feature type="domain" description="DUF4097" evidence="2">
    <location>
        <begin position="16"/>
        <end position="262"/>
    </location>
</feature>
<dbReference type="PANTHER" id="PTHR34094">
    <property type="match status" value="1"/>
</dbReference>
<gene>
    <name evidence="3" type="ORF">ADL15_09070</name>
</gene>
<accession>A0A0X3V5S7</accession>
<feature type="region of interest" description="Disordered" evidence="1">
    <location>
        <begin position="229"/>
        <end position="248"/>
    </location>
</feature>
<sequence length="271" mass="27337">MNYEFDRAEPVTVALRAMAGTVEIDAGHHETIRVEVIPIDDSEAGRHAAENTRVVLEGDTLVVAVPHQDRWRLRRTPALRITVRIPAGSTLTGESAAADVRAAGRFHDVNLKLASAAGHVADAAGDVHLSTASGDLSVGRVGGSAFLKSASGRIRAGDVIGDVTAGTASGDITVGSGGGSLDAGTASGAIAVGSLSQGRARIRTASGDVTVGVAPGTGVWLDLNTAAGRSSTDLPSHGDTTPAAGGPGLELRVRTASGDIRIHRATTPIAA</sequence>
<dbReference type="OrthoDB" id="3252095at2"/>
<protein>
    <recommendedName>
        <fullName evidence="2">DUF4097 domain-containing protein</fullName>
    </recommendedName>
</protein>
<reference evidence="3 4" key="1">
    <citation type="submission" date="2015-10" db="EMBL/GenBank/DDBJ databases">
        <authorList>
            <person name="Gilbert D.G."/>
        </authorList>
    </citation>
    <scope>NUCLEOTIDE SEQUENCE [LARGE SCALE GENOMIC DNA]</scope>
    <source>
        <strain evidence="3 4">NRRL B-16712</strain>
    </source>
</reference>